<proteinExistence type="predicted"/>
<protein>
    <submittedName>
        <fullName evidence="2">3031_t:CDS:1</fullName>
    </submittedName>
</protein>
<reference evidence="2 3" key="1">
    <citation type="submission" date="2021-06" db="EMBL/GenBank/DDBJ databases">
        <authorList>
            <person name="Kallberg Y."/>
            <person name="Tangrot J."/>
            <person name="Rosling A."/>
        </authorList>
    </citation>
    <scope>NUCLEOTIDE SEQUENCE [LARGE SCALE GENOMIC DNA]</scope>
    <source>
        <strain evidence="2 3">120-4 pot B 10/14</strain>
    </source>
</reference>
<evidence type="ECO:0000256" key="1">
    <source>
        <dbReference type="SAM" id="MobiDB-lite"/>
    </source>
</evidence>
<gene>
    <name evidence="2" type="ORF">GMARGA_LOCUS9102</name>
</gene>
<feature type="compositionally biased region" description="Basic residues" evidence="1">
    <location>
        <begin position="104"/>
        <end position="113"/>
    </location>
</feature>
<keyword evidence="3" id="KW-1185">Reference proteome</keyword>
<evidence type="ECO:0000313" key="2">
    <source>
        <dbReference type="EMBL" id="CAG8646074.1"/>
    </source>
</evidence>
<dbReference type="Proteomes" id="UP000789901">
    <property type="component" value="Unassembled WGS sequence"/>
</dbReference>
<evidence type="ECO:0000313" key="3">
    <source>
        <dbReference type="Proteomes" id="UP000789901"/>
    </source>
</evidence>
<comment type="caution">
    <text evidence="2">The sequence shown here is derived from an EMBL/GenBank/DDBJ whole genome shotgun (WGS) entry which is preliminary data.</text>
</comment>
<feature type="region of interest" description="Disordered" evidence="1">
    <location>
        <begin position="100"/>
        <end position="122"/>
    </location>
</feature>
<sequence length="122" mass="14321">MHLYVLLSCWKSQNTKENVDLASEDIHKATPTDDGDYCTTIRRIFCQMEKLSTYLYQRNFTTQAESIRSDAKIRVQPASIQRRKRKISQENIDPTIMARVKRESSKKKMHKLSKSIVENKQN</sequence>
<name>A0ABN7UQU0_GIGMA</name>
<accession>A0ABN7UQU0</accession>
<organism evidence="2 3">
    <name type="scientific">Gigaspora margarita</name>
    <dbReference type="NCBI Taxonomy" id="4874"/>
    <lineage>
        <taxon>Eukaryota</taxon>
        <taxon>Fungi</taxon>
        <taxon>Fungi incertae sedis</taxon>
        <taxon>Mucoromycota</taxon>
        <taxon>Glomeromycotina</taxon>
        <taxon>Glomeromycetes</taxon>
        <taxon>Diversisporales</taxon>
        <taxon>Gigasporaceae</taxon>
        <taxon>Gigaspora</taxon>
    </lineage>
</organism>
<dbReference type="EMBL" id="CAJVQB010004802">
    <property type="protein sequence ID" value="CAG8646074.1"/>
    <property type="molecule type" value="Genomic_DNA"/>
</dbReference>